<dbReference type="SUPFAM" id="SSF103473">
    <property type="entry name" value="MFS general substrate transporter"/>
    <property type="match status" value="1"/>
</dbReference>
<feature type="transmembrane region" description="Helical" evidence="7">
    <location>
        <begin position="510"/>
        <end position="529"/>
    </location>
</feature>
<feature type="domain" description="Major facilitator superfamily (MFS) profile" evidence="8">
    <location>
        <begin position="47"/>
        <end position="565"/>
    </location>
</feature>
<keyword evidence="10" id="KW-1185">Reference proteome</keyword>
<evidence type="ECO:0000256" key="4">
    <source>
        <dbReference type="ARBA" id="ARBA00022989"/>
    </source>
</evidence>
<dbReference type="Pfam" id="PF06609">
    <property type="entry name" value="TRI12"/>
    <property type="match status" value="1"/>
</dbReference>
<evidence type="ECO:0000256" key="1">
    <source>
        <dbReference type="ARBA" id="ARBA00004141"/>
    </source>
</evidence>
<feature type="transmembrane region" description="Helical" evidence="7">
    <location>
        <begin position="172"/>
        <end position="196"/>
    </location>
</feature>
<dbReference type="EMBL" id="JAWDJX010000004">
    <property type="protein sequence ID" value="KAK3057018.1"/>
    <property type="molecule type" value="Genomic_DNA"/>
</dbReference>
<comment type="subcellular location">
    <subcellularLocation>
        <location evidence="1">Membrane</location>
        <topology evidence="1">Multi-pass membrane protein</topology>
    </subcellularLocation>
</comment>
<keyword evidence="5 7" id="KW-0472">Membrane</keyword>
<comment type="caution">
    <text evidence="9">The sequence shown here is derived from an EMBL/GenBank/DDBJ whole genome shotgun (WGS) entry which is preliminary data.</text>
</comment>
<evidence type="ECO:0000256" key="5">
    <source>
        <dbReference type="ARBA" id="ARBA00023136"/>
    </source>
</evidence>
<evidence type="ECO:0000259" key="8">
    <source>
        <dbReference type="PROSITE" id="PS50850"/>
    </source>
</evidence>
<feature type="transmembrane region" description="Helical" evidence="7">
    <location>
        <begin position="413"/>
        <end position="437"/>
    </location>
</feature>
<feature type="transmembrane region" description="Helical" evidence="7">
    <location>
        <begin position="280"/>
        <end position="300"/>
    </location>
</feature>
<name>A0AAJ0GGE4_9PEZI</name>
<feature type="transmembrane region" description="Helical" evidence="7">
    <location>
        <begin position="115"/>
        <end position="134"/>
    </location>
</feature>
<feature type="transmembrane region" description="Helical" evidence="7">
    <location>
        <begin position="541"/>
        <end position="560"/>
    </location>
</feature>
<dbReference type="GO" id="GO:0005886">
    <property type="term" value="C:plasma membrane"/>
    <property type="evidence" value="ECO:0007669"/>
    <property type="project" value="TreeGrafter"/>
</dbReference>
<dbReference type="GO" id="GO:0022857">
    <property type="term" value="F:transmembrane transporter activity"/>
    <property type="evidence" value="ECO:0007669"/>
    <property type="project" value="InterPro"/>
</dbReference>
<dbReference type="AlphaFoldDB" id="A0AAJ0GGE4"/>
<evidence type="ECO:0000313" key="9">
    <source>
        <dbReference type="EMBL" id="KAK3057018.1"/>
    </source>
</evidence>
<feature type="transmembrane region" description="Helical" evidence="7">
    <location>
        <begin position="247"/>
        <end position="268"/>
    </location>
</feature>
<sequence length="591" mass="62198">MADHREQLSKSTENESKLARHVEHGVDSKGNLAYENAEEEPDLTARTWIALASMWLLNLVQVLALQGPPAVLNYIGEDLKGSAYQTWVPNSLSLVQAVLGPVISSASDAFQARKIILVGSCVVSFVGSAIAPGSQSIGRLIAAQTLIGFGFAAVPLAYCVPSEILPRRWRPMAQAVINVAAALGAISGPMAIGGLVHNDPVNGWRKFYWIQFALWGATAVGIFFGYRPPKRHTVLDELSFWQKIGKLDLIGFALLTTGLALLLTGLNLGGGLYPWVSGSTLGPLVGGAVILVSFGVYEWKGTKTGILNHELFRGGKTQGRTFTLCVLLIFIEGILLFSYVIFYPVLTENLFETDPLLLVARAQPYWVAAGLMTCIYGYASTKLRSIRGPLGIGFLVFTAGTIGFATIEPGQSTIAIVMSGLSGVGFGAPLVLIVAGVHLSTPHHLIATATAVTTSARAVAATVFTAIYAAAFSSRAAKLVPAHVAAAAIGAGLPASALTDFIPAFLDKKASALAAIDGVTPAVLAAAAGGAKQALADSLRVVYMIAAPFGALAVIACFFLGDLSKTMNYLVEAPVEDLHAKMNPHKDVEKT</sequence>
<evidence type="ECO:0000256" key="3">
    <source>
        <dbReference type="ARBA" id="ARBA00022692"/>
    </source>
</evidence>
<accession>A0AAJ0GGE4</accession>
<proteinExistence type="predicted"/>
<evidence type="ECO:0000256" key="7">
    <source>
        <dbReference type="SAM" id="Phobius"/>
    </source>
</evidence>
<evidence type="ECO:0000313" key="10">
    <source>
        <dbReference type="Proteomes" id="UP001271007"/>
    </source>
</evidence>
<dbReference type="Proteomes" id="UP001271007">
    <property type="component" value="Unassembled WGS sequence"/>
</dbReference>
<feature type="transmembrane region" description="Helical" evidence="7">
    <location>
        <begin position="140"/>
        <end position="160"/>
    </location>
</feature>
<dbReference type="Gene3D" id="1.20.1250.20">
    <property type="entry name" value="MFS general substrate transporter like domains"/>
    <property type="match status" value="1"/>
</dbReference>
<dbReference type="InterPro" id="IPR010573">
    <property type="entry name" value="MFS_Str1/Tri12-like"/>
</dbReference>
<keyword evidence="3 7" id="KW-0812">Transmembrane</keyword>
<gene>
    <name evidence="9" type="ORF">LTR09_002056</name>
</gene>
<evidence type="ECO:0000256" key="2">
    <source>
        <dbReference type="ARBA" id="ARBA00022448"/>
    </source>
</evidence>
<feature type="transmembrane region" description="Helical" evidence="7">
    <location>
        <begin position="208"/>
        <end position="226"/>
    </location>
</feature>
<dbReference type="PROSITE" id="PS50850">
    <property type="entry name" value="MFS"/>
    <property type="match status" value="1"/>
</dbReference>
<protein>
    <recommendedName>
        <fullName evidence="8">Major facilitator superfamily (MFS) profile domain-containing protein</fullName>
    </recommendedName>
</protein>
<feature type="transmembrane region" description="Helical" evidence="7">
    <location>
        <begin position="449"/>
        <end position="473"/>
    </location>
</feature>
<keyword evidence="4 7" id="KW-1133">Transmembrane helix</keyword>
<dbReference type="InterPro" id="IPR036259">
    <property type="entry name" value="MFS_trans_sf"/>
</dbReference>
<feature type="transmembrane region" description="Helical" evidence="7">
    <location>
        <begin position="386"/>
        <end position="407"/>
    </location>
</feature>
<dbReference type="InterPro" id="IPR020846">
    <property type="entry name" value="MFS_dom"/>
</dbReference>
<keyword evidence="2" id="KW-0813">Transport</keyword>
<dbReference type="PANTHER" id="PTHR23501">
    <property type="entry name" value="MAJOR FACILITATOR SUPERFAMILY"/>
    <property type="match status" value="1"/>
</dbReference>
<evidence type="ECO:0000256" key="6">
    <source>
        <dbReference type="SAM" id="MobiDB-lite"/>
    </source>
</evidence>
<feature type="transmembrane region" description="Helical" evidence="7">
    <location>
        <begin position="321"/>
        <end position="342"/>
    </location>
</feature>
<feature type="region of interest" description="Disordered" evidence="6">
    <location>
        <begin position="1"/>
        <end position="22"/>
    </location>
</feature>
<feature type="transmembrane region" description="Helical" evidence="7">
    <location>
        <begin position="479"/>
        <end position="498"/>
    </location>
</feature>
<feature type="transmembrane region" description="Helical" evidence="7">
    <location>
        <begin position="362"/>
        <end position="379"/>
    </location>
</feature>
<reference evidence="9" key="1">
    <citation type="submission" date="2023-04" db="EMBL/GenBank/DDBJ databases">
        <title>Black Yeasts Isolated from many extreme environments.</title>
        <authorList>
            <person name="Coleine C."/>
            <person name="Stajich J.E."/>
            <person name="Selbmann L."/>
        </authorList>
    </citation>
    <scope>NUCLEOTIDE SEQUENCE</scope>
    <source>
        <strain evidence="9">CCFEE 5312</strain>
    </source>
</reference>
<dbReference type="PANTHER" id="PTHR23501:SF195">
    <property type="entry name" value="PEP5"/>
    <property type="match status" value="1"/>
</dbReference>
<organism evidence="9 10">
    <name type="scientific">Extremus antarcticus</name>
    <dbReference type="NCBI Taxonomy" id="702011"/>
    <lineage>
        <taxon>Eukaryota</taxon>
        <taxon>Fungi</taxon>
        <taxon>Dikarya</taxon>
        <taxon>Ascomycota</taxon>
        <taxon>Pezizomycotina</taxon>
        <taxon>Dothideomycetes</taxon>
        <taxon>Dothideomycetidae</taxon>
        <taxon>Mycosphaerellales</taxon>
        <taxon>Extremaceae</taxon>
        <taxon>Extremus</taxon>
    </lineage>
</organism>